<reference evidence="2" key="1">
    <citation type="journal article" date="2018" name="Sci. Rep.">
        <title>Lignite coal burning seam in the remote Altai Mountains harbors a hydrogen-driven thermophilic microbial community.</title>
        <authorList>
            <person name="Kadnikov V.V."/>
            <person name="Mardanov A.V."/>
            <person name="Ivasenko D.A."/>
            <person name="Antsiferov D.V."/>
            <person name="Beletsky A.V."/>
            <person name="Karnachuk O.V."/>
            <person name="Ravin N.V."/>
        </authorList>
    </citation>
    <scope>NUCLEOTIDE SEQUENCE [LARGE SCALE GENOMIC DNA]</scope>
</reference>
<protein>
    <submittedName>
        <fullName evidence="1">Uncharacterized protein</fullName>
    </submittedName>
</protein>
<proteinExistence type="predicted"/>
<name>A0A2R6Y5H9_9BACL</name>
<dbReference type="Proteomes" id="UP000244338">
    <property type="component" value="Unassembled WGS sequence"/>
</dbReference>
<evidence type="ECO:0000313" key="1">
    <source>
        <dbReference type="EMBL" id="PTQ57919.1"/>
    </source>
</evidence>
<sequence>MFVPDANRGSATPSVPVFMRFNTGRRGMIVLTAVKGAHLSSE</sequence>
<dbReference type="EMBL" id="PEBX01000001">
    <property type="protein sequence ID" value="PTQ57919.1"/>
    <property type="molecule type" value="Genomic_DNA"/>
</dbReference>
<organism evidence="1 2">
    <name type="scientific">Candidatus Carbonibacillus altaicus</name>
    <dbReference type="NCBI Taxonomy" id="2163959"/>
    <lineage>
        <taxon>Bacteria</taxon>
        <taxon>Bacillati</taxon>
        <taxon>Bacillota</taxon>
        <taxon>Bacilli</taxon>
        <taxon>Bacillales</taxon>
        <taxon>Candidatus Carbonibacillus</taxon>
    </lineage>
</organism>
<dbReference type="AlphaFoldDB" id="A0A2R6Y5H9"/>
<gene>
    <name evidence="1" type="ORF">BSOLF_0430</name>
</gene>
<comment type="caution">
    <text evidence="1">The sequence shown here is derived from an EMBL/GenBank/DDBJ whole genome shotgun (WGS) entry which is preliminary data.</text>
</comment>
<accession>A0A2R6Y5H9</accession>
<evidence type="ECO:0000313" key="2">
    <source>
        <dbReference type="Proteomes" id="UP000244338"/>
    </source>
</evidence>